<dbReference type="AlphaFoldDB" id="A0A7U9KQQ0"/>
<feature type="domain" description="TNase-like" evidence="3">
    <location>
        <begin position="106"/>
        <end position="227"/>
    </location>
</feature>
<proteinExistence type="predicted"/>
<dbReference type="SUPFAM" id="SSF50199">
    <property type="entry name" value="Staphylococcal nuclease"/>
    <property type="match status" value="1"/>
</dbReference>
<sequence>MRADAAAWYNAPMSSHPKVHGAQDALLLLVFLLALGGLGGVFFWIQSGVGASTEGASPTPSASLPPSVTPWPTLTPSETPTPSPWPTVTPSPTPLNPLSCLAPDAPRTEGQVSAVVSGSVIEVKEGGRRYFVRYLGVDPVGDGQASAAFNRQLVEGQRVTLVSDLVDLDERGNRLRYVLVGDVLVNFELIRRGLALPGFSPPAQTCQAVLLAAEALARQEKLGYWGLAEGTPMLPGGTLSESGCDCTVRYTCADFSSQSAAQACYNACGDYRNTGLDPDHNGLACDE</sequence>
<dbReference type="InterPro" id="IPR016071">
    <property type="entry name" value="Staphylococal_nuclease_OB-fold"/>
</dbReference>
<dbReference type="InterPro" id="IPR035437">
    <property type="entry name" value="SNase_OB-fold_sf"/>
</dbReference>
<reference evidence="4" key="1">
    <citation type="journal article" date="2015" name="Genome Announc.">
        <title>Draft Genome Sequences of Anaerolinea thermolimosa IMO-1, Bellilinea caldifistulae GOMI-1, Leptolinea tardivitalis YMTK-2, Levilinea saccharolytica KIBI-1, Longilinea arvoryzae KOME-1, Previously Described as Members of the Class Anaerolineae (Chloroflexi).</title>
        <authorList>
            <person name="Matsuura N."/>
            <person name="Tourlousse M.D."/>
            <person name="Ohashi A."/>
            <person name="Hugenholtz P."/>
            <person name="Sekiguchi Y."/>
        </authorList>
    </citation>
    <scope>NUCLEOTIDE SEQUENCE</scope>
    <source>
        <strain evidence="4">IMO-1</strain>
    </source>
</reference>
<keyword evidence="6" id="KW-1185">Reference proteome</keyword>
<feature type="compositionally biased region" description="Low complexity" evidence="1">
    <location>
        <begin position="56"/>
        <end position="78"/>
    </location>
</feature>
<name>A0A7U9KQQ0_9CHLR</name>
<dbReference type="Pfam" id="PF00565">
    <property type="entry name" value="SNase"/>
    <property type="match status" value="1"/>
</dbReference>
<evidence type="ECO:0000313" key="4">
    <source>
        <dbReference type="EMBL" id="GAP08791.1"/>
    </source>
</evidence>
<gene>
    <name evidence="4" type="ORF">ATHL_03700</name>
    <name evidence="5" type="ORF">ATHL_03751</name>
</gene>
<dbReference type="EMBL" id="DF967970">
    <property type="protein sequence ID" value="GAP08841.1"/>
    <property type="molecule type" value="Genomic_DNA"/>
</dbReference>
<dbReference type="EMBL" id="DF967970">
    <property type="protein sequence ID" value="GAP08791.1"/>
    <property type="molecule type" value="Genomic_DNA"/>
</dbReference>
<protein>
    <submittedName>
        <fullName evidence="4">Micrococcal nuclease (Thermonuclease) homolog</fullName>
    </submittedName>
</protein>
<keyword evidence="2" id="KW-0812">Transmembrane</keyword>
<evidence type="ECO:0000256" key="1">
    <source>
        <dbReference type="SAM" id="MobiDB-lite"/>
    </source>
</evidence>
<feature type="compositionally biased region" description="Pro residues" evidence="1">
    <location>
        <begin position="79"/>
        <end position="90"/>
    </location>
</feature>
<evidence type="ECO:0000313" key="6">
    <source>
        <dbReference type="Proteomes" id="UP000253922"/>
    </source>
</evidence>
<evidence type="ECO:0000259" key="3">
    <source>
        <dbReference type="SMART" id="SM00318"/>
    </source>
</evidence>
<dbReference type="Gene3D" id="2.40.50.90">
    <property type="match status" value="1"/>
</dbReference>
<accession>A0A7U9KQQ0</accession>
<dbReference type="SMART" id="SM00318">
    <property type="entry name" value="SNc"/>
    <property type="match status" value="1"/>
</dbReference>
<reference evidence="6" key="2">
    <citation type="submission" date="2015-07" db="EMBL/GenBank/DDBJ databases">
        <title>Draft Genome Sequences of Anaerolinea thermolimosa IMO-1, Bellilinea caldifistulae GOMI-1, Leptolinea tardivitalis YMTK-2, Levilinea saccharolytica KIBI-1,Longilinea arvoryzae KOME-1, Previously Described as Members of the Anaerolineaceae (Chloroflexi).</title>
        <authorList>
            <person name="Sekiguchi Y."/>
            <person name="Ohashi A."/>
            <person name="Matsuura N."/>
            <person name="Tourlousse M.D."/>
        </authorList>
    </citation>
    <scope>NUCLEOTIDE SEQUENCE [LARGE SCALE GENOMIC DNA]</scope>
    <source>
        <strain evidence="6">IMO-1</strain>
    </source>
</reference>
<dbReference type="Proteomes" id="UP000253922">
    <property type="component" value="Unassembled WGS sequence"/>
</dbReference>
<keyword evidence="2" id="KW-1133">Transmembrane helix</keyword>
<evidence type="ECO:0000313" key="5">
    <source>
        <dbReference type="EMBL" id="GAP08841.1"/>
    </source>
</evidence>
<evidence type="ECO:0000256" key="2">
    <source>
        <dbReference type="SAM" id="Phobius"/>
    </source>
</evidence>
<keyword evidence="2" id="KW-0472">Membrane</keyword>
<feature type="transmembrane region" description="Helical" evidence="2">
    <location>
        <begin position="25"/>
        <end position="45"/>
    </location>
</feature>
<organism evidence="4 6">
    <name type="scientific">Anaerolinea thermolimosa</name>
    <dbReference type="NCBI Taxonomy" id="229919"/>
    <lineage>
        <taxon>Bacteria</taxon>
        <taxon>Bacillati</taxon>
        <taxon>Chloroflexota</taxon>
        <taxon>Anaerolineae</taxon>
        <taxon>Anaerolineales</taxon>
        <taxon>Anaerolineaceae</taxon>
        <taxon>Anaerolinea</taxon>
    </lineage>
</organism>
<feature type="region of interest" description="Disordered" evidence="1">
    <location>
        <begin position="54"/>
        <end position="90"/>
    </location>
</feature>